<evidence type="ECO:0000313" key="2">
    <source>
        <dbReference type="Proteomes" id="UP000663879"/>
    </source>
</evidence>
<reference evidence="1" key="1">
    <citation type="submission" date="2021-02" db="EMBL/GenBank/DDBJ databases">
        <authorList>
            <person name="Nowell W R."/>
        </authorList>
    </citation>
    <scope>NUCLEOTIDE SEQUENCE</scope>
    <source>
        <strain evidence="1">Ploen Becks lab</strain>
    </source>
</reference>
<keyword evidence="2" id="KW-1185">Reference proteome</keyword>
<sequence>NNGDKSKSLNITITERIDQNKIDDCSIALDSNDIDEQNEQPG</sequence>
<evidence type="ECO:0000313" key="1">
    <source>
        <dbReference type="EMBL" id="CAF1069098.1"/>
    </source>
</evidence>
<comment type="caution">
    <text evidence="1">The sequence shown here is derived from an EMBL/GenBank/DDBJ whole genome shotgun (WGS) entry which is preliminary data.</text>
</comment>
<dbReference type="AlphaFoldDB" id="A0A814LQR5"/>
<dbReference type="Proteomes" id="UP000663879">
    <property type="component" value="Unassembled WGS sequence"/>
</dbReference>
<protein>
    <submittedName>
        <fullName evidence="1">Uncharacterized protein</fullName>
    </submittedName>
</protein>
<accession>A0A814LQR5</accession>
<gene>
    <name evidence="1" type="ORF">OXX778_LOCUS19644</name>
</gene>
<organism evidence="1 2">
    <name type="scientific">Brachionus calyciflorus</name>
    <dbReference type="NCBI Taxonomy" id="104777"/>
    <lineage>
        <taxon>Eukaryota</taxon>
        <taxon>Metazoa</taxon>
        <taxon>Spiralia</taxon>
        <taxon>Gnathifera</taxon>
        <taxon>Rotifera</taxon>
        <taxon>Eurotatoria</taxon>
        <taxon>Monogononta</taxon>
        <taxon>Pseudotrocha</taxon>
        <taxon>Ploima</taxon>
        <taxon>Brachionidae</taxon>
        <taxon>Brachionus</taxon>
    </lineage>
</organism>
<dbReference type="EMBL" id="CAJNOC010006063">
    <property type="protein sequence ID" value="CAF1069098.1"/>
    <property type="molecule type" value="Genomic_DNA"/>
</dbReference>
<proteinExistence type="predicted"/>
<feature type="non-terminal residue" evidence="1">
    <location>
        <position position="1"/>
    </location>
</feature>
<name>A0A814LQR5_9BILA</name>